<keyword evidence="4" id="KW-0997">Cell inner membrane</keyword>
<dbReference type="HAMAP" id="MF_01464_B">
    <property type="entry name" value="SecF_B"/>
    <property type="match status" value="1"/>
</dbReference>
<feature type="region of interest" description="Disordered" evidence="12">
    <location>
        <begin position="932"/>
        <end position="1028"/>
    </location>
</feature>
<protein>
    <recommendedName>
        <fullName evidence="10 11">Multifunctional fusion protein</fullName>
    </recommendedName>
    <domain>
        <recommendedName>
            <fullName evidence="10">Protein translocase subunit SecD</fullName>
        </recommendedName>
    </domain>
    <domain>
        <recommendedName>
            <fullName evidence="11">Protein-export membrane protein SecF</fullName>
        </recommendedName>
    </domain>
</protein>
<gene>
    <name evidence="11" type="primary">secF</name>
    <name evidence="10" type="synonym">secD</name>
    <name evidence="15" type="ORF">PAI11_39950</name>
</gene>
<evidence type="ECO:0000256" key="13">
    <source>
        <dbReference type="SAM" id="SignalP"/>
    </source>
</evidence>
<dbReference type="HAMAP" id="MF_01463_B">
    <property type="entry name" value="SecD_B"/>
    <property type="match status" value="1"/>
</dbReference>
<feature type="transmembrane region" description="Helical" evidence="10">
    <location>
        <begin position="401"/>
        <end position="420"/>
    </location>
</feature>
<keyword evidence="7 10" id="KW-1133">Transmembrane helix</keyword>
<dbReference type="PROSITE" id="PS50156">
    <property type="entry name" value="SSD"/>
    <property type="match status" value="1"/>
</dbReference>
<evidence type="ECO:0000256" key="8">
    <source>
        <dbReference type="ARBA" id="ARBA00023010"/>
    </source>
</evidence>
<feature type="transmembrane region" description="Helical" evidence="10">
    <location>
        <begin position="583"/>
        <end position="601"/>
    </location>
</feature>
<feature type="domain" description="SSD" evidence="14">
    <location>
        <begin position="408"/>
        <end position="550"/>
    </location>
</feature>
<keyword evidence="16" id="KW-1185">Reference proteome</keyword>
<keyword evidence="3 10" id="KW-1003">Cell membrane</keyword>
<dbReference type="Proteomes" id="UP000005143">
    <property type="component" value="Unassembled WGS sequence"/>
</dbReference>
<keyword evidence="13" id="KW-0732">Signal</keyword>
<accession>H0EAX0</accession>
<dbReference type="InterPro" id="IPR055344">
    <property type="entry name" value="SecD_SecF_C_bact"/>
</dbReference>
<dbReference type="RefSeq" id="WP_007578532.1">
    <property type="nucleotide sequence ID" value="NZ_AGUD01000299.1"/>
</dbReference>
<dbReference type="Pfam" id="PF02355">
    <property type="entry name" value="SecD_SecF_C"/>
    <property type="match status" value="2"/>
</dbReference>
<dbReference type="InterPro" id="IPR022646">
    <property type="entry name" value="SecD/SecF_CS"/>
</dbReference>
<feature type="signal peptide" evidence="13">
    <location>
        <begin position="1"/>
        <end position="26"/>
    </location>
</feature>
<feature type="transmembrane region" description="Helical" evidence="10">
    <location>
        <begin position="731"/>
        <end position="751"/>
    </location>
</feature>
<evidence type="ECO:0000256" key="12">
    <source>
        <dbReference type="SAM" id="MobiDB-lite"/>
    </source>
</evidence>
<feature type="transmembrane region" description="Helical" evidence="10">
    <location>
        <begin position="427"/>
        <end position="448"/>
    </location>
</feature>
<evidence type="ECO:0000256" key="4">
    <source>
        <dbReference type="ARBA" id="ARBA00022519"/>
    </source>
</evidence>
<keyword evidence="6 10" id="KW-0653">Protein transport</keyword>
<feature type="transmembrane region" description="Helical" evidence="10">
    <location>
        <begin position="454"/>
        <end position="475"/>
    </location>
</feature>
<feature type="compositionally biased region" description="Basic and acidic residues" evidence="12">
    <location>
        <begin position="934"/>
        <end position="964"/>
    </location>
</feature>
<dbReference type="InterPro" id="IPR022645">
    <property type="entry name" value="SecD/SecF_bac"/>
</dbReference>
<feature type="transmembrane region" description="Helical" evidence="10">
    <location>
        <begin position="496"/>
        <end position="519"/>
    </location>
</feature>
<dbReference type="Pfam" id="PF21760">
    <property type="entry name" value="SecD_1st"/>
    <property type="match status" value="1"/>
</dbReference>
<dbReference type="InterPro" id="IPR005791">
    <property type="entry name" value="SecD"/>
</dbReference>
<keyword evidence="5 10" id="KW-0812">Transmembrane</keyword>
<dbReference type="NCBIfam" id="TIGR00966">
    <property type="entry name" value="transloc_SecF"/>
    <property type="match status" value="1"/>
</dbReference>
<dbReference type="GO" id="GO:0065002">
    <property type="term" value="P:intracellular protein transmembrane transport"/>
    <property type="evidence" value="ECO:0007669"/>
    <property type="project" value="UniProtKB-UniRule"/>
</dbReference>
<evidence type="ECO:0000256" key="5">
    <source>
        <dbReference type="ARBA" id="ARBA00022692"/>
    </source>
</evidence>
<dbReference type="InterPro" id="IPR005665">
    <property type="entry name" value="SecF_bac"/>
</dbReference>
<evidence type="ECO:0000256" key="7">
    <source>
        <dbReference type="ARBA" id="ARBA00022989"/>
    </source>
</evidence>
<evidence type="ECO:0000256" key="6">
    <source>
        <dbReference type="ARBA" id="ARBA00022927"/>
    </source>
</evidence>
<keyword evidence="2 10" id="KW-0813">Transport</keyword>
<evidence type="ECO:0000256" key="3">
    <source>
        <dbReference type="ARBA" id="ARBA00022475"/>
    </source>
</evidence>
<comment type="subcellular location">
    <subcellularLocation>
        <location evidence="1 10">Cell membrane</location>
        <topology evidence="1 10">Multi-pass membrane protein</topology>
    </subcellularLocation>
</comment>
<dbReference type="Gene3D" id="1.20.1640.10">
    <property type="entry name" value="Multidrug efflux transporter AcrB transmembrane domain"/>
    <property type="match status" value="2"/>
</dbReference>
<dbReference type="Pfam" id="PF22599">
    <property type="entry name" value="SecDF_P1_head"/>
    <property type="match status" value="1"/>
</dbReference>
<feature type="transmembrane region" description="Helical" evidence="10">
    <location>
        <begin position="806"/>
        <end position="829"/>
    </location>
</feature>
<evidence type="ECO:0000256" key="10">
    <source>
        <dbReference type="HAMAP-Rule" id="MF_01463"/>
    </source>
</evidence>
<feature type="transmembrane region" description="Helical" evidence="10">
    <location>
        <begin position="704"/>
        <end position="724"/>
    </location>
</feature>
<dbReference type="GO" id="GO:0006605">
    <property type="term" value="P:protein targeting"/>
    <property type="evidence" value="ECO:0007669"/>
    <property type="project" value="UniProtKB-UniRule"/>
</dbReference>
<comment type="function">
    <text evidence="10">Part of the Sec protein translocase complex. Interacts with the SecYEG preprotein conducting channel. SecDF uses the proton motive force (PMF) to complete protein translocation after the ATP-dependent function of SecA.</text>
</comment>
<dbReference type="InterPro" id="IPR022813">
    <property type="entry name" value="SecD/SecF_arch_bac"/>
</dbReference>
<dbReference type="Pfam" id="PF07549">
    <property type="entry name" value="Sec_GG"/>
    <property type="match status" value="2"/>
</dbReference>
<dbReference type="NCBIfam" id="TIGR01129">
    <property type="entry name" value="secD"/>
    <property type="match status" value="1"/>
</dbReference>
<sequence>MTDRRRNLLILLAVAVLVVASGVALAAKPTKLGLDLKGGVQLIYKVSPLRGETLDSNSIQRTIDVMQKRVNSLGVAEAELQQSGKDQIEVSLPSADNPEEARRTVGTTAQMWFYDWEANIVGPDGQPSPTDQAVTGGPFAGSRQSPAALTQYDAIMRVKNLKPQALQAGAPGGQWYLVDDKAKTVLAGPEGTERELATSTKTERILRNQPPSKPRRFVKVPDGYRVIQAENEVARDGKVTEAGNRWFTILDRPALLGKDIKNPAQGFDSRPGAGNQPNVVFEFSSHGQDVWKNVTKTIAQRGQANCAPVVGENRVQTGDRCSNHFAIVLDNQLVSTPKIDFIDNPNGISGSGGSEISGGFTIKSAQALATQLQSGSLPLKLTEISQQQVSATLGQEALDQGLLAGIAGFIGVALFLLAFYRALGVIAIVGLVVYSVFFLALVKLIPIVLTLPGIAGLILTIAVAADANVVIFERVKDELQAGRSVPRAIKDGYRKGLSAIIDGNVITFLVAFILFMVATAGVKGFALNLGVGVLISMLTAIVLTRAILGLVGRSRLITHPSMLGARKRDPIWHRFDFVKASKWFFAMSGVILAVGALAIGSKGLNFGIDFESGTQIKATARQGTTVDQVRDSLRPFGLADAKIQQVKLSGKAAQKPGTSFQIATKDLTGGKLQQVSNALAKDVGVDQRTGLSTNSVGPTFGQTVARQAIIAIIASFAVIAFVIWFRFGLRYTMPILIAVIHDLLITAGIYALTGAEITASTVAALLTIIGYSLYDTIIVFDRVRENLKRLPSAAFSQIINRSMSEVLGRSLVTSFSAGLPTLALLLFGGDTLKDFALAMLVGTLSGAYSSVFIASPVLTEWVERLPAFKARRRRLMAQYGGTLPPYPDSAKGAGEVDPFAQREKRARLTAPEPEGAAVSASEFRQMVADLGIDEATKREPKAAAAKQKADKAEKRQSRRAKPEPAAEPPVRPAGPQAGSTPGESPEGAPTVDHPDRAADLSPEEVVMRDEKPRGSKKSKQPRRHGRPR</sequence>
<comment type="caution">
    <text evidence="10">Lacks conserved residue(s) required for the propagation of feature annotation.</text>
</comment>
<evidence type="ECO:0000256" key="2">
    <source>
        <dbReference type="ARBA" id="ARBA00022448"/>
    </source>
</evidence>
<reference evidence="15 16" key="1">
    <citation type="journal article" date="2013" name="Biodegradation">
        <title>Quantitative proteomic analysis of ibuprofen-degrading Patulibacter sp. strain I11.</title>
        <authorList>
            <person name="Almeida B."/>
            <person name="Kjeldal H."/>
            <person name="Lolas I."/>
            <person name="Knudsen A.D."/>
            <person name="Carvalho G."/>
            <person name="Nielsen K.L."/>
            <person name="Barreto Crespo M.T."/>
            <person name="Stensballe A."/>
            <person name="Nielsen J.L."/>
        </authorList>
    </citation>
    <scope>NUCLEOTIDE SEQUENCE [LARGE SCALE GENOMIC DNA]</scope>
    <source>
        <strain evidence="15 16">I11</strain>
    </source>
</reference>
<feature type="transmembrane region" description="Helical" evidence="10">
    <location>
        <begin position="835"/>
        <end position="862"/>
    </location>
</feature>
<feature type="transmembrane region" description="Helical" evidence="10">
    <location>
        <begin position="525"/>
        <end position="548"/>
    </location>
</feature>
<dbReference type="InterPro" id="IPR054384">
    <property type="entry name" value="SecDF_P1_head"/>
</dbReference>
<dbReference type="GO" id="GO:0043952">
    <property type="term" value="P:protein transport by the Sec complex"/>
    <property type="evidence" value="ECO:0007669"/>
    <property type="project" value="UniProtKB-UniRule"/>
</dbReference>
<keyword evidence="8 10" id="KW-0811">Translocation</keyword>
<organism evidence="15 16">
    <name type="scientific">Patulibacter medicamentivorans</name>
    <dbReference type="NCBI Taxonomy" id="1097667"/>
    <lineage>
        <taxon>Bacteria</taxon>
        <taxon>Bacillati</taxon>
        <taxon>Actinomycetota</taxon>
        <taxon>Thermoleophilia</taxon>
        <taxon>Solirubrobacterales</taxon>
        <taxon>Patulibacteraceae</taxon>
        <taxon>Patulibacter</taxon>
    </lineage>
</organism>
<feature type="chain" id="PRO_5003531893" description="Multifunctional fusion protein" evidence="13">
    <location>
        <begin position="27"/>
        <end position="1028"/>
    </location>
</feature>
<dbReference type="InterPro" id="IPR000731">
    <property type="entry name" value="SSD"/>
</dbReference>
<evidence type="ECO:0000259" key="14">
    <source>
        <dbReference type="PROSITE" id="PS50156"/>
    </source>
</evidence>
<dbReference type="PRINTS" id="PR01755">
    <property type="entry name" value="SECFTRNLCASE"/>
</dbReference>
<dbReference type="PANTHER" id="PTHR30081">
    <property type="entry name" value="PROTEIN-EXPORT MEMBRANE PROTEIN SEC"/>
    <property type="match status" value="1"/>
</dbReference>
<keyword evidence="9 10" id="KW-0472">Membrane</keyword>
<evidence type="ECO:0000256" key="11">
    <source>
        <dbReference type="HAMAP-Rule" id="MF_01464"/>
    </source>
</evidence>
<dbReference type="Gene3D" id="3.30.70.3220">
    <property type="match status" value="1"/>
</dbReference>
<dbReference type="AlphaFoldDB" id="H0EAX0"/>
<name>H0EAX0_9ACTN</name>
<evidence type="ECO:0000256" key="9">
    <source>
        <dbReference type="ARBA" id="ARBA00023136"/>
    </source>
</evidence>
<dbReference type="GO" id="GO:0015450">
    <property type="term" value="F:protein-transporting ATPase activity"/>
    <property type="evidence" value="ECO:0007669"/>
    <property type="project" value="InterPro"/>
</dbReference>
<dbReference type="SUPFAM" id="SSF82866">
    <property type="entry name" value="Multidrug efflux transporter AcrB transmembrane domain"/>
    <property type="match status" value="2"/>
</dbReference>
<comment type="similarity">
    <text evidence="11">Belongs to the SecD/SecF family. SecF subfamily.</text>
</comment>
<comment type="subunit">
    <text evidence="10">Forms a complex with SecF. Part of the essential Sec protein translocation apparatus which comprises SecA, SecYEG and auxiliary proteins SecDF. Other proteins may also be involved.</text>
</comment>
<comment type="similarity">
    <text evidence="10">Belongs to the SecD/SecF family. SecD subfamily.</text>
</comment>
<comment type="caution">
    <text evidence="15">The sequence shown here is derived from an EMBL/GenBank/DDBJ whole genome shotgun (WGS) entry which is preliminary data.</text>
</comment>
<dbReference type="InterPro" id="IPR048634">
    <property type="entry name" value="SecD_SecF_C"/>
</dbReference>
<dbReference type="OrthoDB" id="5240379at2"/>
<dbReference type="GO" id="GO:0005886">
    <property type="term" value="C:plasma membrane"/>
    <property type="evidence" value="ECO:0007669"/>
    <property type="project" value="UniProtKB-SubCell"/>
</dbReference>
<feature type="transmembrane region" description="Helical" evidence="10">
    <location>
        <begin position="757"/>
        <end position="780"/>
    </location>
</feature>
<dbReference type="NCBIfam" id="TIGR00916">
    <property type="entry name" value="2A0604s01"/>
    <property type="match status" value="2"/>
</dbReference>
<proteinExistence type="inferred from homology"/>
<evidence type="ECO:0000313" key="16">
    <source>
        <dbReference type="Proteomes" id="UP000005143"/>
    </source>
</evidence>
<evidence type="ECO:0000313" key="15">
    <source>
        <dbReference type="EMBL" id="EHN09188.1"/>
    </source>
</evidence>
<dbReference type="InterPro" id="IPR048631">
    <property type="entry name" value="SecD_1st"/>
</dbReference>
<comment type="subunit">
    <text evidence="11">Forms a complex with SecD. Part of the essential Sec protein translocation apparatus which comprises SecA, SecYEG and auxiliary proteins SecDF. Other proteins may also be involved.</text>
</comment>
<evidence type="ECO:0000256" key="1">
    <source>
        <dbReference type="ARBA" id="ARBA00004651"/>
    </source>
</evidence>
<dbReference type="EMBL" id="AGUD01000299">
    <property type="protein sequence ID" value="EHN09188.1"/>
    <property type="molecule type" value="Genomic_DNA"/>
</dbReference>
<feature type="compositionally biased region" description="Basic residues" evidence="12">
    <location>
        <begin position="1014"/>
        <end position="1028"/>
    </location>
</feature>
<dbReference type="PANTHER" id="PTHR30081:SF1">
    <property type="entry name" value="PROTEIN TRANSLOCASE SUBUNIT SECD"/>
    <property type="match status" value="1"/>
</dbReference>